<feature type="region of interest" description="Disordered" evidence="6">
    <location>
        <begin position="33"/>
        <end position="52"/>
    </location>
</feature>
<comment type="subcellular location">
    <subcellularLocation>
        <location evidence="1">Cell membrane</location>
        <topology evidence="1">Multi-pass membrane protein</topology>
    </subcellularLocation>
</comment>
<dbReference type="RefSeq" id="WP_010850304.1">
    <property type="nucleotide sequence ID" value="NZ_HF570956.1"/>
</dbReference>
<evidence type="ECO:0000256" key="5">
    <source>
        <dbReference type="ARBA" id="ARBA00023136"/>
    </source>
</evidence>
<name>N0E3X4_9MICO</name>
<accession>N0E3X4</accession>
<evidence type="ECO:0000256" key="6">
    <source>
        <dbReference type="SAM" id="MobiDB-lite"/>
    </source>
</evidence>
<sequence length="193" mass="19765">MSGPEWVVVVGVVLIAAAIATWPSESRVPASARSADRAARSHGGHSPDETSTVPDLADALVLVAILLRSGPDLTTAMARVATVSTGQVRADLETIVAAHRWGLPMESVWPALDPAWRPVALALTAAEKSGAAPSGLLLSVATRMAQASGEGVAGRVQRAGVLLALPLGLLFLPGFLGTTVVPLALHVLGAWQP</sequence>
<evidence type="ECO:0000313" key="10">
    <source>
        <dbReference type="Proteomes" id="UP000013167"/>
    </source>
</evidence>
<evidence type="ECO:0000256" key="1">
    <source>
        <dbReference type="ARBA" id="ARBA00004651"/>
    </source>
</evidence>
<comment type="caution">
    <text evidence="9">The sequence shown here is derived from an EMBL/GenBank/DDBJ whole genome shotgun (WGS) entry which is preliminary data.</text>
</comment>
<evidence type="ECO:0000256" key="4">
    <source>
        <dbReference type="ARBA" id="ARBA00022989"/>
    </source>
</evidence>
<dbReference type="PANTHER" id="PTHR35007:SF3">
    <property type="entry name" value="POSSIBLE CONSERVED ALANINE RICH MEMBRANE PROTEIN"/>
    <property type="match status" value="1"/>
</dbReference>
<dbReference type="EMBL" id="CAIZ01000128">
    <property type="protein sequence ID" value="CCH70455.1"/>
    <property type="molecule type" value="Genomic_DNA"/>
</dbReference>
<dbReference type="GO" id="GO:0005886">
    <property type="term" value="C:plasma membrane"/>
    <property type="evidence" value="ECO:0007669"/>
    <property type="project" value="UniProtKB-SubCell"/>
</dbReference>
<dbReference type="HOGENOM" id="CLU_1408138_0_0_11"/>
<dbReference type="PANTHER" id="PTHR35007">
    <property type="entry name" value="INTEGRAL MEMBRANE PROTEIN-RELATED"/>
    <property type="match status" value="1"/>
</dbReference>
<dbReference type="AlphaFoldDB" id="N0E3X4"/>
<gene>
    <name evidence="9" type="ORF">BN10_580020</name>
</gene>
<evidence type="ECO:0000259" key="8">
    <source>
        <dbReference type="Pfam" id="PF00482"/>
    </source>
</evidence>
<evidence type="ECO:0000256" key="7">
    <source>
        <dbReference type="SAM" id="Phobius"/>
    </source>
</evidence>
<feature type="transmembrane region" description="Helical" evidence="7">
    <location>
        <begin position="161"/>
        <end position="185"/>
    </location>
</feature>
<proteinExistence type="predicted"/>
<keyword evidence="3 7" id="KW-0812">Transmembrane</keyword>
<evidence type="ECO:0000313" key="9">
    <source>
        <dbReference type="EMBL" id="CCH70455.1"/>
    </source>
</evidence>
<keyword evidence="4 7" id="KW-1133">Transmembrane helix</keyword>
<dbReference type="Proteomes" id="UP000013167">
    <property type="component" value="Unassembled WGS sequence"/>
</dbReference>
<feature type="domain" description="Type II secretion system protein GspF" evidence="8">
    <location>
        <begin position="62"/>
        <end position="178"/>
    </location>
</feature>
<protein>
    <recommendedName>
        <fullName evidence="8">Type II secretion system protein GspF domain-containing protein</fullName>
    </recommendedName>
</protein>
<dbReference type="OrthoDB" id="4868453at2"/>
<organism evidence="9 10">
    <name type="scientific">Phycicoccus elongatus Lp2</name>
    <dbReference type="NCBI Taxonomy" id="1193181"/>
    <lineage>
        <taxon>Bacteria</taxon>
        <taxon>Bacillati</taxon>
        <taxon>Actinomycetota</taxon>
        <taxon>Actinomycetes</taxon>
        <taxon>Micrococcales</taxon>
        <taxon>Intrasporangiaceae</taxon>
        <taxon>Phycicoccus</taxon>
    </lineage>
</organism>
<keyword evidence="10" id="KW-1185">Reference proteome</keyword>
<dbReference type="eggNOG" id="COG2064">
    <property type="taxonomic scope" value="Bacteria"/>
</dbReference>
<evidence type="ECO:0000256" key="2">
    <source>
        <dbReference type="ARBA" id="ARBA00022475"/>
    </source>
</evidence>
<reference evidence="9 10" key="1">
    <citation type="journal article" date="2013" name="ISME J.">
        <title>A metabolic model for members of the genus Tetrasphaera involved in enhanced biological phosphorus removal.</title>
        <authorList>
            <person name="Kristiansen R."/>
            <person name="Nguyen H.T.T."/>
            <person name="Saunders A.M."/>
            <person name="Nielsen J.L."/>
            <person name="Wimmer R."/>
            <person name="Le V.Q."/>
            <person name="McIlroy S.J."/>
            <person name="Petrovski S."/>
            <person name="Seviour R.J."/>
            <person name="Calteau A."/>
            <person name="Nielsen K.L."/>
            <person name="Nielsen P.H."/>
        </authorList>
    </citation>
    <scope>NUCLEOTIDE SEQUENCE [LARGE SCALE GENOMIC DNA]</scope>
    <source>
        <strain evidence="9 10">Lp2</strain>
    </source>
</reference>
<keyword evidence="2" id="KW-1003">Cell membrane</keyword>
<dbReference type="STRING" id="1193181.BN10_580020"/>
<keyword evidence="5 7" id="KW-0472">Membrane</keyword>
<evidence type="ECO:0000256" key="3">
    <source>
        <dbReference type="ARBA" id="ARBA00022692"/>
    </source>
</evidence>
<dbReference type="Pfam" id="PF00482">
    <property type="entry name" value="T2SSF"/>
    <property type="match status" value="1"/>
</dbReference>
<dbReference type="InterPro" id="IPR018076">
    <property type="entry name" value="T2SS_GspF_dom"/>
</dbReference>
<feature type="transmembrane region" description="Helical" evidence="7">
    <location>
        <begin position="6"/>
        <end position="24"/>
    </location>
</feature>